<dbReference type="Proteomes" id="UP000887116">
    <property type="component" value="Unassembled WGS sequence"/>
</dbReference>
<evidence type="ECO:0000313" key="2">
    <source>
        <dbReference type="EMBL" id="GFR14821.1"/>
    </source>
</evidence>
<feature type="signal peptide" evidence="1">
    <location>
        <begin position="1"/>
        <end position="25"/>
    </location>
</feature>
<gene>
    <name evidence="2" type="ORF">TNCT_276911</name>
</gene>
<organism evidence="2 3">
    <name type="scientific">Trichonephila clavata</name>
    <name type="common">Joro spider</name>
    <name type="synonym">Nephila clavata</name>
    <dbReference type="NCBI Taxonomy" id="2740835"/>
    <lineage>
        <taxon>Eukaryota</taxon>
        <taxon>Metazoa</taxon>
        <taxon>Ecdysozoa</taxon>
        <taxon>Arthropoda</taxon>
        <taxon>Chelicerata</taxon>
        <taxon>Arachnida</taxon>
        <taxon>Araneae</taxon>
        <taxon>Araneomorphae</taxon>
        <taxon>Entelegynae</taxon>
        <taxon>Araneoidea</taxon>
        <taxon>Nephilidae</taxon>
        <taxon>Trichonephila</taxon>
    </lineage>
</organism>
<dbReference type="EMBL" id="BMAO01027148">
    <property type="protein sequence ID" value="GFR14821.1"/>
    <property type="molecule type" value="Genomic_DNA"/>
</dbReference>
<evidence type="ECO:0000256" key="1">
    <source>
        <dbReference type="SAM" id="SignalP"/>
    </source>
</evidence>
<keyword evidence="3" id="KW-1185">Reference proteome</keyword>
<dbReference type="AlphaFoldDB" id="A0A8X6H069"/>
<evidence type="ECO:0000313" key="3">
    <source>
        <dbReference type="Proteomes" id="UP000887116"/>
    </source>
</evidence>
<comment type="caution">
    <text evidence="2">The sequence shown here is derived from an EMBL/GenBank/DDBJ whole genome shotgun (WGS) entry which is preliminary data.</text>
</comment>
<sequence length="67" mass="7228">MLTCRNLCVVLVLTVVLLSAIPCDAKGGLDILGGLLKLSKAGKDGKNFFQDLGKGLKDEFKGFFKRI</sequence>
<protein>
    <submittedName>
        <fullName evidence="2">Uncharacterized protein</fullName>
    </submittedName>
</protein>
<accession>A0A8X6H069</accession>
<reference evidence="2" key="1">
    <citation type="submission" date="2020-07" db="EMBL/GenBank/DDBJ databases">
        <title>Multicomponent nature underlies the extraordinary mechanical properties of spider dragline silk.</title>
        <authorList>
            <person name="Kono N."/>
            <person name="Nakamura H."/>
            <person name="Mori M."/>
            <person name="Yoshida Y."/>
            <person name="Ohtoshi R."/>
            <person name="Malay A.D."/>
            <person name="Moran D.A.P."/>
            <person name="Tomita M."/>
            <person name="Numata K."/>
            <person name="Arakawa K."/>
        </authorList>
    </citation>
    <scope>NUCLEOTIDE SEQUENCE</scope>
</reference>
<feature type="chain" id="PRO_5036501483" evidence="1">
    <location>
        <begin position="26"/>
        <end position="67"/>
    </location>
</feature>
<proteinExistence type="predicted"/>
<name>A0A8X6H069_TRICU</name>
<keyword evidence="1" id="KW-0732">Signal</keyword>